<evidence type="ECO:0000256" key="3">
    <source>
        <dbReference type="ARBA" id="ARBA00022777"/>
    </source>
</evidence>
<name>A0A9D2EDF4_9MICO</name>
<reference evidence="4" key="1">
    <citation type="journal article" date="2021" name="PeerJ">
        <title>Extensive microbial diversity within the chicken gut microbiome revealed by metagenomics and culture.</title>
        <authorList>
            <person name="Gilroy R."/>
            <person name="Ravi A."/>
            <person name="Getino M."/>
            <person name="Pursley I."/>
            <person name="Horton D.L."/>
            <person name="Alikhan N.F."/>
            <person name="Baker D."/>
            <person name="Gharbi K."/>
            <person name="Hall N."/>
            <person name="Watson M."/>
            <person name="Adriaenssens E.M."/>
            <person name="Foster-Nyarko E."/>
            <person name="Jarju S."/>
            <person name="Secka A."/>
            <person name="Antonio M."/>
            <person name="Oren A."/>
            <person name="Chaudhuri R.R."/>
            <person name="La Ragione R."/>
            <person name="Hildebrand F."/>
            <person name="Pallen M.J."/>
        </authorList>
    </citation>
    <scope>NUCLEOTIDE SEQUENCE</scope>
    <source>
        <strain evidence="4">ChiGjej4B4-7305</strain>
    </source>
</reference>
<dbReference type="Gene3D" id="3.90.1510.10">
    <property type="entry name" value="Glycerate kinase, domain 2"/>
    <property type="match status" value="1"/>
</dbReference>
<dbReference type="Gene3D" id="3.40.50.10350">
    <property type="entry name" value="Glycerate kinase, domain 1"/>
    <property type="match status" value="1"/>
</dbReference>
<dbReference type="Pfam" id="PF02595">
    <property type="entry name" value="Gly_kinase"/>
    <property type="match status" value="1"/>
</dbReference>
<dbReference type="GO" id="GO:0008887">
    <property type="term" value="F:glycerate kinase activity"/>
    <property type="evidence" value="ECO:0007669"/>
    <property type="project" value="InterPro"/>
</dbReference>
<comment type="similarity">
    <text evidence="1">Belongs to the glycerate kinase type-1 family.</text>
</comment>
<accession>A0A9D2EDF4</accession>
<gene>
    <name evidence="4" type="ORF">H9815_06505</name>
</gene>
<dbReference type="PANTHER" id="PTHR21599:SF0">
    <property type="entry name" value="GLYCERATE KINASE"/>
    <property type="match status" value="1"/>
</dbReference>
<evidence type="ECO:0000313" key="5">
    <source>
        <dbReference type="Proteomes" id="UP000824037"/>
    </source>
</evidence>
<dbReference type="Proteomes" id="UP000824037">
    <property type="component" value="Unassembled WGS sequence"/>
</dbReference>
<dbReference type="InterPro" id="IPR018193">
    <property type="entry name" value="Glyc_kinase_flavodox-like_fold"/>
</dbReference>
<dbReference type="EMBL" id="DXBY01000109">
    <property type="protein sequence ID" value="HIZ35410.1"/>
    <property type="molecule type" value="Genomic_DNA"/>
</dbReference>
<evidence type="ECO:0000313" key="4">
    <source>
        <dbReference type="EMBL" id="HIZ35410.1"/>
    </source>
</evidence>
<organism evidence="4 5">
    <name type="scientific">Candidatus Ruania gallistercoris</name>
    <dbReference type="NCBI Taxonomy" id="2838746"/>
    <lineage>
        <taxon>Bacteria</taxon>
        <taxon>Bacillati</taxon>
        <taxon>Actinomycetota</taxon>
        <taxon>Actinomycetes</taxon>
        <taxon>Micrococcales</taxon>
        <taxon>Ruaniaceae</taxon>
        <taxon>Ruania</taxon>
    </lineage>
</organism>
<dbReference type="PANTHER" id="PTHR21599">
    <property type="entry name" value="GLYCERATE KINASE"/>
    <property type="match status" value="1"/>
</dbReference>
<proteinExistence type="inferred from homology"/>
<evidence type="ECO:0000256" key="1">
    <source>
        <dbReference type="ARBA" id="ARBA00006284"/>
    </source>
</evidence>
<evidence type="ECO:0000256" key="2">
    <source>
        <dbReference type="ARBA" id="ARBA00022679"/>
    </source>
</evidence>
<keyword evidence="3 4" id="KW-0418">Kinase</keyword>
<protein>
    <submittedName>
        <fullName evidence="4">Glycerate kinase</fullName>
    </submittedName>
</protein>
<dbReference type="InterPro" id="IPR004381">
    <property type="entry name" value="Glycerate_kinase"/>
</dbReference>
<keyword evidence="2" id="KW-0808">Transferase</keyword>
<dbReference type="SUPFAM" id="SSF110738">
    <property type="entry name" value="Glycerate kinase I"/>
    <property type="match status" value="1"/>
</dbReference>
<dbReference type="InterPro" id="IPR018197">
    <property type="entry name" value="Glycerate_kinase_RE-like"/>
</dbReference>
<dbReference type="AlphaFoldDB" id="A0A9D2EDF4"/>
<dbReference type="InterPro" id="IPR036129">
    <property type="entry name" value="Glycerate_kinase_sf"/>
</dbReference>
<sequence length="368" mass="37032">MHVLIAPESIAPMLSAADTADALAGPWREAGHQVRELPMGTGSTGLIEAVTAARGGTTHPVTTQVPGAVAEMLLVDRTAYLEAGPVLADTPEPDEHGLLGSTAPVADLLLAALDTGAQRVVLGLGGTPVHDGGAGLLSRLAEVLGYSDEPSAETLTALRTALGAVAVDVAAGTDLPLLGLHGAGAALANHPGLDATIAQRAENRVGELTAAWERANAGTVRHNLLADDRAPRLGRAPHSGAGGGAGFALALLGARLLPGTQLVATEVDLAGAVADADLVITAAPALDGDAMHDGVPAVVGEHAMEVGLPVVAIGWEVHTSRRDGARVGISATYPVIEARMPGSPAPPSPDPLTALQARGQRIVKTWAQ</sequence>
<comment type="caution">
    <text evidence="4">The sequence shown here is derived from an EMBL/GenBank/DDBJ whole genome shotgun (WGS) entry which is preliminary data.</text>
</comment>
<reference evidence="4" key="2">
    <citation type="submission" date="2021-04" db="EMBL/GenBank/DDBJ databases">
        <authorList>
            <person name="Gilroy R."/>
        </authorList>
    </citation>
    <scope>NUCLEOTIDE SEQUENCE</scope>
    <source>
        <strain evidence="4">ChiGjej4B4-7305</strain>
    </source>
</reference>
<dbReference type="GO" id="GO:0031388">
    <property type="term" value="P:organic acid phosphorylation"/>
    <property type="evidence" value="ECO:0007669"/>
    <property type="project" value="InterPro"/>
</dbReference>